<gene>
    <name evidence="1" type="ORF">METZ01_LOCUS202607</name>
</gene>
<name>A0A382EII2_9ZZZZ</name>
<feature type="non-terminal residue" evidence="1">
    <location>
        <position position="25"/>
    </location>
</feature>
<evidence type="ECO:0000313" key="1">
    <source>
        <dbReference type="EMBL" id="SVB49753.1"/>
    </source>
</evidence>
<dbReference type="AlphaFoldDB" id="A0A382EII2"/>
<dbReference type="EMBL" id="UINC01044377">
    <property type="protein sequence ID" value="SVB49753.1"/>
    <property type="molecule type" value="Genomic_DNA"/>
</dbReference>
<sequence>MQWLGSDAVVAELVDALGSGSSVHW</sequence>
<protein>
    <submittedName>
        <fullName evidence="1">Uncharacterized protein</fullName>
    </submittedName>
</protein>
<reference evidence="1" key="1">
    <citation type="submission" date="2018-05" db="EMBL/GenBank/DDBJ databases">
        <authorList>
            <person name="Lanie J.A."/>
            <person name="Ng W.-L."/>
            <person name="Kazmierczak K.M."/>
            <person name="Andrzejewski T.M."/>
            <person name="Davidsen T.M."/>
            <person name="Wayne K.J."/>
            <person name="Tettelin H."/>
            <person name="Glass J.I."/>
            <person name="Rusch D."/>
            <person name="Podicherti R."/>
            <person name="Tsui H.-C.T."/>
            <person name="Winkler M.E."/>
        </authorList>
    </citation>
    <scope>NUCLEOTIDE SEQUENCE</scope>
</reference>
<organism evidence="1">
    <name type="scientific">marine metagenome</name>
    <dbReference type="NCBI Taxonomy" id="408172"/>
    <lineage>
        <taxon>unclassified sequences</taxon>
        <taxon>metagenomes</taxon>
        <taxon>ecological metagenomes</taxon>
    </lineage>
</organism>
<proteinExistence type="predicted"/>
<accession>A0A382EII2</accession>